<evidence type="ECO:0000313" key="5">
    <source>
        <dbReference type="Proteomes" id="UP000429607"/>
    </source>
</evidence>
<gene>
    <name evidence="3" type="ORF">PR001_g26077</name>
    <name evidence="2" type="ORF">PR002_g26221</name>
    <name evidence="4" type="ORF">PR003_g17070</name>
</gene>
<dbReference type="OrthoDB" id="10271020at2759"/>
<dbReference type="EMBL" id="QXFU01003701">
    <property type="protein sequence ID" value="KAE8973366.1"/>
    <property type="molecule type" value="Genomic_DNA"/>
</dbReference>
<evidence type="ECO:0000313" key="3">
    <source>
        <dbReference type="EMBL" id="KAE8974176.1"/>
    </source>
</evidence>
<evidence type="ECO:0000313" key="2">
    <source>
        <dbReference type="EMBL" id="KAE8973366.1"/>
    </source>
</evidence>
<dbReference type="AlphaFoldDB" id="A0A6A3HTW7"/>
<feature type="chain" id="PRO_5036164217" evidence="1">
    <location>
        <begin position="18"/>
        <end position="56"/>
    </location>
</feature>
<dbReference type="Proteomes" id="UP000435112">
    <property type="component" value="Unassembled WGS sequence"/>
</dbReference>
<name>A0A6A3HTW7_9STRA</name>
<comment type="caution">
    <text evidence="3">The sequence shown here is derived from an EMBL/GenBank/DDBJ whole genome shotgun (WGS) entry which is preliminary data.</text>
</comment>
<feature type="signal peptide" evidence="1">
    <location>
        <begin position="1"/>
        <end position="17"/>
    </location>
</feature>
<dbReference type="EMBL" id="QXFT01001285">
    <property type="protein sequence ID" value="KAE9323054.1"/>
    <property type="molecule type" value="Genomic_DNA"/>
</dbReference>
<keyword evidence="1" id="KW-0732">Signal</keyword>
<evidence type="ECO:0000256" key="1">
    <source>
        <dbReference type="SAM" id="SignalP"/>
    </source>
</evidence>
<dbReference type="Proteomes" id="UP000429607">
    <property type="component" value="Unassembled WGS sequence"/>
</dbReference>
<dbReference type="Proteomes" id="UP000434957">
    <property type="component" value="Unassembled WGS sequence"/>
</dbReference>
<evidence type="ECO:0000313" key="7">
    <source>
        <dbReference type="Proteomes" id="UP000435112"/>
    </source>
</evidence>
<keyword evidence="6" id="KW-1185">Reference proteome</keyword>
<evidence type="ECO:0000313" key="6">
    <source>
        <dbReference type="Proteomes" id="UP000434957"/>
    </source>
</evidence>
<protein>
    <submittedName>
        <fullName evidence="3">Uncharacterized protein</fullName>
    </submittedName>
</protein>
<evidence type="ECO:0000313" key="4">
    <source>
        <dbReference type="EMBL" id="KAE9323054.1"/>
    </source>
</evidence>
<organism evidence="3 5">
    <name type="scientific">Phytophthora rubi</name>
    <dbReference type="NCBI Taxonomy" id="129364"/>
    <lineage>
        <taxon>Eukaryota</taxon>
        <taxon>Sar</taxon>
        <taxon>Stramenopiles</taxon>
        <taxon>Oomycota</taxon>
        <taxon>Peronosporomycetes</taxon>
        <taxon>Peronosporales</taxon>
        <taxon>Peronosporaceae</taxon>
        <taxon>Phytophthora</taxon>
    </lineage>
</organism>
<reference evidence="5 7" key="1">
    <citation type="submission" date="2018-09" db="EMBL/GenBank/DDBJ databases">
        <title>Genomic investigation of the strawberry pathogen Phytophthora fragariae indicates pathogenicity is determined by transcriptional variation in three key races.</title>
        <authorList>
            <person name="Adams T.M."/>
            <person name="Armitage A.D."/>
            <person name="Sobczyk M.K."/>
            <person name="Bates H.J."/>
            <person name="Dunwell J.M."/>
            <person name="Nellist C.F."/>
            <person name="Harrison R.J."/>
        </authorList>
    </citation>
    <scope>NUCLEOTIDE SEQUENCE [LARGE SCALE GENOMIC DNA]</scope>
    <source>
        <strain evidence="3 5">SCRP249</strain>
        <strain evidence="2 7">SCRP324</strain>
        <strain evidence="4 6">SCRP333</strain>
    </source>
</reference>
<dbReference type="EMBL" id="QXFV01003751">
    <property type="protein sequence ID" value="KAE8974176.1"/>
    <property type="molecule type" value="Genomic_DNA"/>
</dbReference>
<proteinExistence type="predicted"/>
<accession>A0A6A3HTW7</accession>
<sequence>MFSGAQLVVLLAGRSLSLDSRFEPCPYSHGTFNFVQGYKMNGLTTSERAGKGSAHC</sequence>